<dbReference type="PANTHER" id="PTHR43576:SF3">
    <property type="entry name" value="ALPHA-L-ARABINOFURANOSIDASE C"/>
    <property type="match status" value="1"/>
</dbReference>
<evidence type="ECO:0000259" key="1">
    <source>
        <dbReference type="Pfam" id="PF22848"/>
    </source>
</evidence>
<dbReference type="EC" id="3.2.1.55" evidence="2"/>
<dbReference type="SUPFAM" id="SSF51445">
    <property type="entry name" value="(Trans)glycosidases"/>
    <property type="match status" value="1"/>
</dbReference>
<accession>A0A5C5Y422</accession>
<dbReference type="EMBL" id="SJPL01000001">
    <property type="protein sequence ID" value="TWT69381.1"/>
    <property type="molecule type" value="Genomic_DNA"/>
</dbReference>
<dbReference type="GO" id="GO:0000272">
    <property type="term" value="P:polysaccharide catabolic process"/>
    <property type="evidence" value="ECO:0007669"/>
    <property type="project" value="TreeGrafter"/>
</dbReference>
<dbReference type="InterPro" id="IPR055235">
    <property type="entry name" value="ASD1_cat"/>
</dbReference>
<feature type="domain" description="Alpha-L-arabinofuranosidase 1 catalytic" evidence="1">
    <location>
        <begin position="364"/>
        <end position="578"/>
    </location>
</feature>
<sequence length="808" mass="90294">MRPGIVFCFALLLLVAFVRIGDSAQAESGPGEVILRETFEDPTLPAWQGVRNDKAHVSRVMGPNGNPGISMTVDAGVTRTFTRRLPIDKVAGKAVLIDIWRKADNVVTGREHYYNAKAMLSWKARGAKKPEYSGTEFSDFFGTFDWQRHRYVVNMPKDLEWAAVSIGMQACSGKASWADLTIRVDPRFVDQASLEHFLADQQRRAFESLTADSLTVKRLPGGTVQLMMDDLHVPKQYWNADARQVLLAGASASSGPRPRAAEDFASKLAIAFDARADQLQKDLSRRSGQALNDRVLEIACLRERTSQIISGADVPSRVTLTADPSTTFPVAPLVFGNNVNTQNFNEIFDSQKGSFRQPFLDLFRPMGITFLRYPGGCNADIFNWKDTVGPVEHRKEILNYHDGTGRGVARFGVDEFLQFCQQESITPIITTAFCKDHPQRIDPNEHPKGVRHPYVFSYLKTAPQRVQLAADWVEYCNGSVNTTFGRLRAQNGHPKPYGVKYWEVGNESYGPDPTGSCTADEYAKAFPKYVRAMKERDPSITVVMNGYSQPEWNATVLAKAGRYADAFQFHIYHSPRLQLDKNTMEARPDQFSPATRSADRIPALLNDVERIMQEHLGHTLPTIISEFGMGNTKDREFMTSVTSPVLVADMWRTLIESPLVVGANKWCLYTGYWFSQILGPTTADPDAAFYGRPEHAMHCIYAWCRGKTRLAVNNEQSDGVKAVVFQRPDSYGVVLISRESASWQSLQLGLPGIANEQAECLMMTAGHPLLGNEQDPNLVQPYRFDFRYDADEPILVPANSVIGLVIPR</sequence>
<evidence type="ECO:0000313" key="3">
    <source>
        <dbReference type="Proteomes" id="UP000317238"/>
    </source>
</evidence>
<evidence type="ECO:0000313" key="2">
    <source>
        <dbReference type="EMBL" id="TWT69381.1"/>
    </source>
</evidence>
<dbReference type="PANTHER" id="PTHR43576">
    <property type="entry name" value="ALPHA-L-ARABINOFURANOSIDASE C-RELATED"/>
    <property type="match status" value="1"/>
</dbReference>
<keyword evidence="2" id="KW-0326">Glycosidase</keyword>
<reference evidence="2 3" key="1">
    <citation type="submission" date="2019-02" db="EMBL/GenBank/DDBJ databases">
        <title>Deep-cultivation of Planctomycetes and their phenomic and genomic characterization uncovers novel biology.</title>
        <authorList>
            <person name="Wiegand S."/>
            <person name="Jogler M."/>
            <person name="Boedeker C."/>
            <person name="Pinto D."/>
            <person name="Vollmers J."/>
            <person name="Rivas-Marin E."/>
            <person name="Kohn T."/>
            <person name="Peeters S.H."/>
            <person name="Heuer A."/>
            <person name="Rast P."/>
            <person name="Oberbeckmann S."/>
            <person name="Bunk B."/>
            <person name="Jeske O."/>
            <person name="Meyerdierks A."/>
            <person name="Storesund J.E."/>
            <person name="Kallscheuer N."/>
            <person name="Luecker S."/>
            <person name="Lage O.M."/>
            <person name="Pohl T."/>
            <person name="Merkel B.J."/>
            <person name="Hornburger P."/>
            <person name="Mueller R.-W."/>
            <person name="Bruemmer F."/>
            <person name="Labrenz M."/>
            <person name="Spormann A.M."/>
            <person name="Op Den Camp H."/>
            <person name="Overmann J."/>
            <person name="Amann R."/>
            <person name="Jetten M.S.M."/>
            <person name="Mascher T."/>
            <person name="Medema M.H."/>
            <person name="Devos D.P."/>
            <person name="Kaster A.-K."/>
            <person name="Ovreas L."/>
            <person name="Rohde M."/>
            <person name="Galperin M.Y."/>
            <person name="Jogler C."/>
        </authorList>
    </citation>
    <scope>NUCLEOTIDE SEQUENCE [LARGE SCALE GENOMIC DNA]</scope>
    <source>
        <strain evidence="2 3">Pan14r</strain>
    </source>
</reference>
<keyword evidence="2" id="KW-0378">Hydrolase</keyword>
<protein>
    <submittedName>
        <fullName evidence="2">Intracellular exo-alpha-(1-&gt;5)-L-arabinofuranosidase</fullName>
        <ecNumber evidence="2">3.2.1.55</ecNumber>
    </submittedName>
</protein>
<dbReference type="AlphaFoldDB" id="A0A5C5Y422"/>
<organism evidence="2 3">
    <name type="scientific">Crateriforma conspicua</name>
    <dbReference type="NCBI Taxonomy" id="2527996"/>
    <lineage>
        <taxon>Bacteria</taxon>
        <taxon>Pseudomonadati</taxon>
        <taxon>Planctomycetota</taxon>
        <taxon>Planctomycetia</taxon>
        <taxon>Planctomycetales</taxon>
        <taxon>Planctomycetaceae</taxon>
        <taxon>Crateriforma</taxon>
    </lineage>
</organism>
<dbReference type="Gene3D" id="3.20.20.80">
    <property type="entry name" value="Glycosidases"/>
    <property type="match status" value="1"/>
</dbReference>
<comment type="caution">
    <text evidence="2">The sequence shown here is derived from an EMBL/GenBank/DDBJ whole genome shotgun (WGS) entry which is preliminary data.</text>
</comment>
<dbReference type="InterPro" id="IPR017853">
    <property type="entry name" value="GH"/>
</dbReference>
<gene>
    <name evidence="2" type="primary">abfA</name>
    <name evidence="2" type="ORF">Pan14r_16670</name>
</gene>
<dbReference type="Proteomes" id="UP000317238">
    <property type="component" value="Unassembled WGS sequence"/>
</dbReference>
<dbReference type="RefSeq" id="WP_197203468.1">
    <property type="nucleotide sequence ID" value="NZ_SJPL01000001.1"/>
</dbReference>
<dbReference type="Pfam" id="PF22848">
    <property type="entry name" value="ASD1_dom"/>
    <property type="match status" value="1"/>
</dbReference>
<dbReference type="Gene3D" id="2.60.120.260">
    <property type="entry name" value="Galactose-binding domain-like"/>
    <property type="match status" value="1"/>
</dbReference>
<name>A0A5C5Y422_9PLAN</name>
<dbReference type="GO" id="GO:0046556">
    <property type="term" value="F:alpha-L-arabinofuranosidase activity"/>
    <property type="evidence" value="ECO:0007669"/>
    <property type="project" value="UniProtKB-EC"/>
</dbReference>
<keyword evidence="3" id="KW-1185">Reference proteome</keyword>
<proteinExistence type="predicted"/>